<accession>A0A426X542</accession>
<dbReference type="Proteomes" id="UP000287651">
    <property type="component" value="Unassembled WGS sequence"/>
</dbReference>
<reference evidence="2 3" key="1">
    <citation type="journal article" date="2014" name="Agronomy (Basel)">
        <title>A Draft Genome Sequence for Ensete ventricosum, the Drought-Tolerant Tree Against Hunger.</title>
        <authorList>
            <person name="Harrison J."/>
            <person name="Moore K.A."/>
            <person name="Paszkiewicz K."/>
            <person name="Jones T."/>
            <person name="Grant M."/>
            <person name="Ambacheew D."/>
            <person name="Muzemil S."/>
            <person name="Studholme D.J."/>
        </authorList>
    </citation>
    <scope>NUCLEOTIDE SEQUENCE [LARGE SCALE GENOMIC DNA]</scope>
</reference>
<organism evidence="2 3">
    <name type="scientific">Ensete ventricosum</name>
    <name type="common">Abyssinian banana</name>
    <name type="synonym">Musa ensete</name>
    <dbReference type="NCBI Taxonomy" id="4639"/>
    <lineage>
        <taxon>Eukaryota</taxon>
        <taxon>Viridiplantae</taxon>
        <taxon>Streptophyta</taxon>
        <taxon>Embryophyta</taxon>
        <taxon>Tracheophyta</taxon>
        <taxon>Spermatophyta</taxon>
        <taxon>Magnoliopsida</taxon>
        <taxon>Liliopsida</taxon>
        <taxon>Zingiberales</taxon>
        <taxon>Musaceae</taxon>
        <taxon>Ensete</taxon>
    </lineage>
</organism>
<gene>
    <name evidence="2" type="ORF">B296_00058265</name>
</gene>
<evidence type="ECO:0000256" key="1">
    <source>
        <dbReference type="SAM" id="MobiDB-lite"/>
    </source>
</evidence>
<evidence type="ECO:0000313" key="3">
    <source>
        <dbReference type="Proteomes" id="UP000287651"/>
    </source>
</evidence>
<proteinExistence type="predicted"/>
<evidence type="ECO:0000313" key="2">
    <source>
        <dbReference type="EMBL" id="RRT34601.1"/>
    </source>
</evidence>
<protein>
    <submittedName>
        <fullName evidence="2">Uncharacterized protein</fullName>
    </submittedName>
</protein>
<name>A0A426X542_ENSVE</name>
<feature type="compositionally biased region" description="Polar residues" evidence="1">
    <location>
        <begin position="48"/>
        <end position="59"/>
    </location>
</feature>
<feature type="region of interest" description="Disordered" evidence="1">
    <location>
        <begin position="108"/>
        <end position="129"/>
    </location>
</feature>
<feature type="compositionally biased region" description="Acidic residues" evidence="1">
    <location>
        <begin position="63"/>
        <end position="72"/>
    </location>
</feature>
<dbReference type="AlphaFoldDB" id="A0A426X542"/>
<feature type="region of interest" description="Disordered" evidence="1">
    <location>
        <begin position="21"/>
        <end position="92"/>
    </location>
</feature>
<feature type="compositionally biased region" description="Acidic residues" evidence="1">
    <location>
        <begin position="111"/>
        <end position="129"/>
    </location>
</feature>
<sequence>MKRAFDEISDDEWERHTFRPSRVLKGTKSPSPPPIETFAYRPKALGGYSSSNATGSFESPVNLDDDDEEEDAELKVVRPPQGSGRGRRFVVDDDSEAGNAVEVLEVRSTTADDEEISWTDEDDVQASSEEEVVKAEEEEVEEVDVVGKALQKCAKISLALRRELYGSSVSNCDRYAEVEACSSRIVTQVDYSLKPGVV</sequence>
<dbReference type="EMBL" id="AMZH03026452">
    <property type="protein sequence ID" value="RRT34601.1"/>
    <property type="molecule type" value="Genomic_DNA"/>
</dbReference>
<comment type="caution">
    <text evidence="2">The sequence shown here is derived from an EMBL/GenBank/DDBJ whole genome shotgun (WGS) entry which is preliminary data.</text>
</comment>